<dbReference type="EMBL" id="KN838551">
    <property type="protein sequence ID" value="KIK06651.1"/>
    <property type="molecule type" value="Genomic_DNA"/>
</dbReference>
<dbReference type="STRING" id="1095629.A0A0C9XNA3"/>
<accession>A0A0C9XNA3</accession>
<dbReference type="SUPFAM" id="SSF54695">
    <property type="entry name" value="POZ domain"/>
    <property type="match status" value="1"/>
</dbReference>
<dbReference type="InterPro" id="IPR011333">
    <property type="entry name" value="SKP1/BTB/POZ_sf"/>
</dbReference>
<proteinExistence type="predicted"/>
<dbReference type="Proteomes" id="UP000054477">
    <property type="component" value="Unassembled WGS sequence"/>
</dbReference>
<evidence type="ECO:0000256" key="1">
    <source>
        <dbReference type="SAM" id="MobiDB-lite"/>
    </source>
</evidence>
<reference evidence="2 3" key="1">
    <citation type="submission" date="2014-04" db="EMBL/GenBank/DDBJ databases">
        <authorList>
            <consortium name="DOE Joint Genome Institute"/>
            <person name="Kuo A."/>
            <person name="Kohler A."/>
            <person name="Nagy L.G."/>
            <person name="Floudas D."/>
            <person name="Copeland A."/>
            <person name="Barry K.W."/>
            <person name="Cichocki N."/>
            <person name="Veneault-Fourrey C."/>
            <person name="LaButti K."/>
            <person name="Lindquist E.A."/>
            <person name="Lipzen A."/>
            <person name="Lundell T."/>
            <person name="Morin E."/>
            <person name="Murat C."/>
            <person name="Sun H."/>
            <person name="Tunlid A."/>
            <person name="Henrissat B."/>
            <person name="Grigoriev I.V."/>
            <person name="Hibbett D.S."/>
            <person name="Martin F."/>
            <person name="Nordberg H.P."/>
            <person name="Cantor M.N."/>
            <person name="Hua S.X."/>
        </authorList>
    </citation>
    <scope>NUCLEOTIDE SEQUENCE [LARGE SCALE GENOMIC DNA]</scope>
    <source>
        <strain evidence="2 3">LaAM-08-1</strain>
    </source>
</reference>
<feature type="compositionally biased region" description="Polar residues" evidence="1">
    <location>
        <begin position="1"/>
        <end position="15"/>
    </location>
</feature>
<reference evidence="3" key="2">
    <citation type="submission" date="2015-01" db="EMBL/GenBank/DDBJ databases">
        <title>Evolutionary Origins and Diversification of the Mycorrhizal Mutualists.</title>
        <authorList>
            <consortium name="DOE Joint Genome Institute"/>
            <consortium name="Mycorrhizal Genomics Consortium"/>
            <person name="Kohler A."/>
            <person name="Kuo A."/>
            <person name="Nagy L.G."/>
            <person name="Floudas D."/>
            <person name="Copeland A."/>
            <person name="Barry K.W."/>
            <person name="Cichocki N."/>
            <person name="Veneault-Fourrey C."/>
            <person name="LaButti K."/>
            <person name="Lindquist E.A."/>
            <person name="Lipzen A."/>
            <person name="Lundell T."/>
            <person name="Morin E."/>
            <person name="Murat C."/>
            <person name="Riley R."/>
            <person name="Ohm R."/>
            <person name="Sun H."/>
            <person name="Tunlid A."/>
            <person name="Henrissat B."/>
            <person name="Grigoriev I.V."/>
            <person name="Hibbett D.S."/>
            <person name="Martin F."/>
        </authorList>
    </citation>
    <scope>NUCLEOTIDE SEQUENCE [LARGE SCALE GENOMIC DNA]</scope>
    <source>
        <strain evidence="3">LaAM-08-1</strain>
    </source>
</reference>
<organism evidence="2 3">
    <name type="scientific">Laccaria amethystina LaAM-08-1</name>
    <dbReference type="NCBI Taxonomy" id="1095629"/>
    <lineage>
        <taxon>Eukaryota</taxon>
        <taxon>Fungi</taxon>
        <taxon>Dikarya</taxon>
        <taxon>Basidiomycota</taxon>
        <taxon>Agaricomycotina</taxon>
        <taxon>Agaricomycetes</taxon>
        <taxon>Agaricomycetidae</taxon>
        <taxon>Agaricales</taxon>
        <taxon>Agaricineae</taxon>
        <taxon>Hydnangiaceae</taxon>
        <taxon>Laccaria</taxon>
    </lineage>
</organism>
<feature type="region of interest" description="Disordered" evidence="1">
    <location>
        <begin position="394"/>
        <end position="450"/>
    </location>
</feature>
<feature type="compositionally biased region" description="Pro residues" evidence="1">
    <location>
        <begin position="193"/>
        <end position="205"/>
    </location>
</feature>
<dbReference type="AlphaFoldDB" id="A0A0C9XNA3"/>
<name>A0A0C9XNA3_9AGAR</name>
<feature type="region of interest" description="Disordered" evidence="1">
    <location>
        <begin position="1"/>
        <end position="36"/>
    </location>
</feature>
<evidence type="ECO:0000313" key="2">
    <source>
        <dbReference type="EMBL" id="KIK06651.1"/>
    </source>
</evidence>
<protein>
    <recommendedName>
        <fullName evidence="4">BTB domain-containing protein</fullName>
    </recommendedName>
</protein>
<dbReference type="HOGENOM" id="CLU_548729_0_0_1"/>
<feature type="compositionally biased region" description="Pro residues" evidence="1">
    <location>
        <begin position="441"/>
        <end position="450"/>
    </location>
</feature>
<evidence type="ECO:0000313" key="3">
    <source>
        <dbReference type="Proteomes" id="UP000054477"/>
    </source>
</evidence>
<dbReference type="Gene3D" id="3.30.710.10">
    <property type="entry name" value="Potassium Channel Kv1.1, Chain A"/>
    <property type="match status" value="1"/>
</dbReference>
<keyword evidence="3" id="KW-1185">Reference proteome</keyword>
<evidence type="ECO:0008006" key="4">
    <source>
        <dbReference type="Google" id="ProtNLM"/>
    </source>
</evidence>
<gene>
    <name evidence="2" type="ORF">K443DRAFT_245665</name>
</gene>
<feature type="region of interest" description="Disordered" evidence="1">
    <location>
        <begin position="157"/>
        <end position="205"/>
    </location>
</feature>
<sequence length="450" mass="48534">MLTTTKPRSTHTHPFTSPISQSSPPSSPPSSARPTMHWLSRSSIQPYSPSKAIRVSEPKVVRSIEVLSQSRTGVLGAGATVVRTPDEALKETGVRLTYQGKQKRGHPRQASPAKQSIAVSLSLADLSSSPNSPPLPPLPLSVAEGLDVFVDPNLDSQVNHVPLDPSHSPLPAHVRSPSLRSSLKVKSLHTPDQVPPLPPNLAATSPPPPFRPILLSETPMLPIDPTKVIITIETCTVTYRTSLETINSRPSNLSKYIFSLLPHPPSSTTSSVYSDDSHDMAAYRHHLKSEGVLIQSSFNLHIFLDRSSAPYAHVLNYLRSPTGLPASLPRAAHGRLENLVELRDEAAYLGLNGLHKLCTDEIKLRHAPRIHSRGSTGTTLASVHSLHGSVYSLHSPSERVEPDTAAAISQSSCKSSGDLLLPARSPPTPQSWEGPRSLPRQTPPPPAGWI</sequence>
<dbReference type="OrthoDB" id="3363734at2759"/>